<proteinExistence type="predicted"/>
<dbReference type="AlphaFoldDB" id="A0A8S1RNF4"/>
<dbReference type="Proteomes" id="UP000692954">
    <property type="component" value="Unassembled WGS sequence"/>
</dbReference>
<comment type="caution">
    <text evidence="1">The sequence shown here is derived from an EMBL/GenBank/DDBJ whole genome shotgun (WGS) entry which is preliminary data.</text>
</comment>
<sequence>MFILQLQQGSSEINPKKKVTLAPLKSKRCNGDPQYQIKQKMIEEIRKKKQQRVNEFNDLQNIHSIQYTERYVRQYYKFDEKKSKLKQKALSCSNNKCSFMSISKVVDLPSIIDWKRENKLITPECSDNGDFTRYVRKQIIKNGQKSFDQ</sequence>
<evidence type="ECO:0000313" key="1">
    <source>
        <dbReference type="EMBL" id="CAD8128519.1"/>
    </source>
</evidence>
<name>A0A8S1RNF4_9CILI</name>
<protein>
    <submittedName>
        <fullName evidence="1">Uncharacterized protein</fullName>
    </submittedName>
</protein>
<organism evidence="1 2">
    <name type="scientific">Paramecium sonneborni</name>
    <dbReference type="NCBI Taxonomy" id="65129"/>
    <lineage>
        <taxon>Eukaryota</taxon>
        <taxon>Sar</taxon>
        <taxon>Alveolata</taxon>
        <taxon>Ciliophora</taxon>
        <taxon>Intramacronucleata</taxon>
        <taxon>Oligohymenophorea</taxon>
        <taxon>Peniculida</taxon>
        <taxon>Parameciidae</taxon>
        <taxon>Paramecium</taxon>
    </lineage>
</organism>
<evidence type="ECO:0000313" key="2">
    <source>
        <dbReference type="Proteomes" id="UP000692954"/>
    </source>
</evidence>
<dbReference type="EMBL" id="CAJJDN010000190">
    <property type="protein sequence ID" value="CAD8128519.1"/>
    <property type="molecule type" value="Genomic_DNA"/>
</dbReference>
<keyword evidence="2" id="KW-1185">Reference proteome</keyword>
<reference evidence="1" key="1">
    <citation type="submission" date="2021-01" db="EMBL/GenBank/DDBJ databases">
        <authorList>
            <consortium name="Genoscope - CEA"/>
            <person name="William W."/>
        </authorList>
    </citation>
    <scope>NUCLEOTIDE SEQUENCE</scope>
</reference>
<accession>A0A8S1RNF4</accession>
<gene>
    <name evidence="1" type="ORF">PSON_ATCC_30995.1.T1900021</name>
</gene>
<dbReference type="OrthoDB" id="288679at2759"/>